<dbReference type="Pfam" id="PF05699">
    <property type="entry name" value="Dimer_Tnp_hAT"/>
    <property type="match status" value="1"/>
</dbReference>
<feature type="domain" description="HAT C-terminal dimerisation" evidence="7">
    <location>
        <begin position="476"/>
        <end position="543"/>
    </location>
</feature>
<organism evidence="8 9">
    <name type="scientific">Fusarium oxysporum f. sp. cepae</name>
    <dbReference type="NCBI Taxonomy" id="396571"/>
    <lineage>
        <taxon>Eukaryota</taxon>
        <taxon>Fungi</taxon>
        <taxon>Dikarya</taxon>
        <taxon>Ascomycota</taxon>
        <taxon>Pezizomycotina</taxon>
        <taxon>Sordariomycetes</taxon>
        <taxon>Hypocreomycetidae</taxon>
        <taxon>Hypocreales</taxon>
        <taxon>Nectriaceae</taxon>
        <taxon>Fusarium</taxon>
        <taxon>Fusarium oxysporum species complex</taxon>
    </lineage>
</organism>
<proteinExistence type="predicted"/>
<dbReference type="AlphaFoldDB" id="A0A3L6MWL3"/>
<dbReference type="InterPro" id="IPR052035">
    <property type="entry name" value="ZnF_BED_domain_contain"/>
</dbReference>
<dbReference type="SUPFAM" id="SSF53098">
    <property type="entry name" value="Ribonuclease H-like"/>
    <property type="match status" value="1"/>
</dbReference>
<evidence type="ECO:0000259" key="7">
    <source>
        <dbReference type="Pfam" id="PF05699"/>
    </source>
</evidence>
<feature type="region of interest" description="Disordered" evidence="6">
    <location>
        <begin position="79"/>
        <end position="98"/>
    </location>
</feature>
<evidence type="ECO:0000256" key="6">
    <source>
        <dbReference type="SAM" id="MobiDB-lite"/>
    </source>
</evidence>
<name>A0A3L6MWL3_FUSOX</name>
<dbReference type="GO" id="GO:0008270">
    <property type="term" value="F:zinc ion binding"/>
    <property type="evidence" value="ECO:0007669"/>
    <property type="project" value="UniProtKB-KW"/>
</dbReference>
<dbReference type="GO" id="GO:0005634">
    <property type="term" value="C:nucleus"/>
    <property type="evidence" value="ECO:0007669"/>
    <property type="project" value="UniProtKB-SubCell"/>
</dbReference>
<dbReference type="InterPro" id="IPR008906">
    <property type="entry name" value="HATC_C_dom"/>
</dbReference>
<dbReference type="PANTHER" id="PTHR46481">
    <property type="entry name" value="ZINC FINGER BED DOMAIN-CONTAINING PROTEIN 4"/>
    <property type="match status" value="1"/>
</dbReference>
<evidence type="ECO:0000256" key="5">
    <source>
        <dbReference type="ARBA" id="ARBA00023242"/>
    </source>
</evidence>
<evidence type="ECO:0000256" key="2">
    <source>
        <dbReference type="ARBA" id="ARBA00022723"/>
    </source>
</evidence>
<comment type="subcellular location">
    <subcellularLocation>
        <location evidence="1">Nucleus</location>
    </subcellularLocation>
</comment>
<evidence type="ECO:0000256" key="1">
    <source>
        <dbReference type="ARBA" id="ARBA00004123"/>
    </source>
</evidence>
<gene>
    <name evidence="8" type="ORF">BFJ65_g17138</name>
</gene>
<evidence type="ECO:0000256" key="4">
    <source>
        <dbReference type="ARBA" id="ARBA00022833"/>
    </source>
</evidence>
<sequence>MGLLSYARRGGRDEILQSADRKGRVALQTLRQNLCLFRGTAAPAKHLMDPPPDGHGLPKGAPRTAKVTTIRTIIEQARVAAEENPRKRRRLNDQSGDSIEPDQLEALYSAKSRIHISCDLWTSPNSLAILGVVAHYVTEDGQLEHHVLALKDIDSEHDGSYLAVAILKVVDEWGFASKLGYFVMDNAGNNDTMMRSLLLGLLRRYDIQYDPKVHRLRCQGHIINLAAKAFLFVTDNEKLELDDPGVHNRSQKFLTISHNRKLARDNDTRWSSWYNMLRVALNLRDAIDGYFNKWMELDCAGDELSSEDWIILEKIKSFLEKLKMTTKALESSFATLDNVLLAMDFVLAQFEAGKEAYIDDPIMAPMYNSGWAKLDKYYRLTDESPAYVAAIVLHPSHKWHYIQENWKKEWAESSKKLMETLWNDYKPVESPLPLCEVPSTTTNEFLNWRNKHLQPSLVTDEYERYCNSERVYGFTSALAWWLEETQQKNYPNLSKMAVDILSIPAMSAEPERLFSGAKITITDRRNRLSSDVVEALECLKSWFGIQELQGDVL</sequence>
<keyword evidence="2" id="KW-0479">Metal-binding</keyword>
<dbReference type="GO" id="GO:0046983">
    <property type="term" value="F:protein dimerization activity"/>
    <property type="evidence" value="ECO:0007669"/>
    <property type="project" value="InterPro"/>
</dbReference>
<evidence type="ECO:0000256" key="3">
    <source>
        <dbReference type="ARBA" id="ARBA00022771"/>
    </source>
</evidence>
<evidence type="ECO:0000313" key="9">
    <source>
        <dbReference type="Proteomes" id="UP000270866"/>
    </source>
</evidence>
<dbReference type="Proteomes" id="UP000270866">
    <property type="component" value="Unassembled WGS sequence"/>
</dbReference>
<keyword evidence="3" id="KW-0863">Zinc-finger</keyword>
<accession>A0A3L6MWL3</accession>
<comment type="caution">
    <text evidence="8">The sequence shown here is derived from an EMBL/GenBank/DDBJ whole genome shotgun (WGS) entry which is preliminary data.</text>
</comment>
<keyword evidence="5" id="KW-0539">Nucleus</keyword>
<evidence type="ECO:0000313" key="8">
    <source>
        <dbReference type="EMBL" id="RKK08476.1"/>
    </source>
</evidence>
<protein>
    <recommendedName>
        <fullName evidence="7">HAT C-terminal dimerisation domain-containing protein</fullName>
    </recommendedName>
</protein>
<dbReference type="PANTHER" id="PTHR46481:SF10">
    <property type="entry name" value="ZINC FINGER BED DOMAIN-CONTAINING PROTEIN 39"/>
    <property type="match status" value="1"/>
</dbReference>
<keyword evidence="4" id="KW-0862">Zinc</keyword>
<dbReference type="InterPro" id="IPR012337">
    <property type="entry name" value="RNaseH-like_sf"/>
</dbReference>
<dbReference type="EMBL" id="MRCU01000014">
    <property type="protein sequence ID" value="RKK08476.1"/>
    <property type="molecule type" value="Genomic_DNA"/>
</dbReference>
<reference evidence="8 9" key="1">
    <citation type="journal article" date="2018" name="Sci. Rep.">
        <title>Characterisation of pathogen-specific regions and novel effector candidates in Fusarium oxysporum f. sp. cepae.</title>
        <authorList>
            <person name="Armitage A.D."/>
            <person name="Taylor A."/>
            <person name="Sobczyk M.K."/>
            <person name="Baxter L."/>
            <person name="Greenfield B.P."/>
            <person name="Bates H.J."/>
            <person name="Wilson F."/>
            <person name="Jackson A.C."/>
            <person name="Ott S."/>
            <person name="Harrison R.J."/>
            <person name="Clarkson J.P."/>
        </authorList>
    </citation>
    <scope>NUCLEOTIDE SEQUENCE [LARGE SCALE GENOMIC DNA]</scope>
    <source>
        <strain evidence="8 9">FoC_Fus2</strain>
    </source>
</reference>